<dbReference type="PROSITE" id="PS51257">
    <property type="entry name" value="PROKAR_LIPOPROTEIN"/>
    <property type="match status" value="1"/>
</dbReference>
<dbReference type="CDD" id="cd07185">
    <property type="entry name" value="OmpA_C-like"/>
    <property type="match status" value="1"/>
</dbReference>
<dbReference type="Proteomes" id="UP000028931">
    <property type="component" value="Chromosome"/>
</dbReference>
<dbReference type="EMBL" id="CP009048">
    <property type="protein sequence ID" value="AIL63805.1"/>
    <property type="molecule type" value="Genomic_DNA"/>
</dbReference>
<evidence type="ECO:0000259" key="4">
    <source>
        <dbReference type="PROSITE" id="PS51123"/>
    </source>
</evidence>
<proteinExistence type="predicted"/>
<dbReference type="HOGENOM" id="CLU_016890_12_3_6"/>
<dbReference type="InterPro" id="IPR036737">
    <property type="entry name" value="OmpA-like_sf"/>
</dbReference>
<dbReference type="PRINTS" id="PR01021">
    <property type="entry name" value="OMPADOMAIN"/>
</dbReference>
<dbReference type="InterPro" id="IPR050330">
    <property type="entry name" value="Bact_OuterMem_StrucFunc"/>
</dbReference>
<keyword evidence="5" id="KW-0449">Lipoprotein</keyword>
<dbReference type="PRINTS" id="PR01023">
    <property type="entry name" value="NAFLGMOTY"/>
</dbReference>
<dbReference type="SUPFAM" id="SSF103088">
    <property type="entry name" value="OmpA-like"/>
    <property type="match status" value="1"/>
</dbReference>
<dbReference type="Gene3D" id="3.30.1330.60">
    <property type="entry name" value="OmpA-like domain"/>
    <property type="match status" value="1"/>
</dbReference>
<feature type="domain" description="OmpA-like" evidence="4">
    <location>
        <begin position="51"/>
        <end position="166"/>
    </location>
</feature>
<dbReference type="eggNOG" id="COG2885">
    <property type="taxonomic scope" value="Bacteria"/>
</dbReference>
<keyword evidence="2 3" id="KW-0472">Membrane</keyword>
<dbReference type="InterPro" id="IPR006664">
    <property type="entry name" value="OMP_bac"/>
</dbReference>
<dbReference type="Pfam" id="PF00691">
    <property type="entry name" value="OmpA"/>
    <property type="match status" value="1"/>
</dbReference>
<dbReference type="GO" id="GO:0009279">
    <property type="term" value="C:cell outer membrane"/>
    <property type="evidence" value="ECO:0007669"/>
    <property type="project" value="UniProtKB-SubCell"/>
</dbReference>
<organism evidence="5 6">
    <name type="scientific">Pseudomonas alkylphenolica</name>
    <dbReference type="NCBI Taxonomy" id="237609"/>
    <lineage>
        <taxon>Bacteria</taxon>
        <taxon>Pseudomonadati</taxon>
        <taxon>Pseudomonadota</taxon>
        <taxon>Gammaproteobacteria</taxon>
        <taxon>Pseudomonadales</taxon>
        <taxon>Pseudomonadaceae</taxon>
        <taxon>Pseudomonas</taxon>
    </lineage>
</organism>
<sequence>MTHLSRYLRFHFAWLALMLLVLSGCQSVPPKGLTAEQIALLKQEGFRLTDEGWEFGLSSKVLFGSDLDALNPESRSIVERIGKSLLSVDIQRVRVDGHTDASGRDAYNEQLSLRRAKSVANALTAVGMRPENVETRGLGSREPVASNDTRAGRMENRRVAIVVASD</sequence>
<evidence type="ECO:0000256" key="1">
    <source>
        <dbReference type="ARBA" id="ARBA00004442"/>
    </source>
</evidence>
<dbReference type="AlphaFoldDB" id="A0A077FH21"/>
<name>A0A077FH21_9PSED</name>
<protein>
    <submittedName>
        <fullName evidence="5">OmpA family lipoprotein</fullName>
    </submittedName>
</protein>
<dbReference type="PANTHER" id="PTHR30329">
    <property type="entry name" value="STATOR ELEMENT OF FLAGELLAR MOTOR COMPLEX"/>
    <property type="match status" value="1"/>
</dbReference>
<evidence type="ECO:0000313" key="5">
    <source>
        <dbReference type="EMBL" id="AIL63805.1"/>
    </source>
</evidence>
<dbReference type="InterPro" id="IPR006665">
    <property type="entry name" value="OmpA-like"/>
</dbReference>
<dbReference type="PROSITE" id="PS51123">
    <property type="entry name" value="OMPA_2"/>
    <property type="match status" value="1"/>
</dbReference>
<accession>A0A077FH21</accession>
<dbReference type="KEGG" id="palk:PSAKL28_46650"/>
<evidence type="ECO:0000256" key="2">
    <source>
        <dbReference type="ARBA" id="ARBA00023136"/>
    </source>
</evidence>
<evidence type="ECO:0000313" key="6">
    <source>
        <dbReference type="Proteomes" id="UP000028931"/>
    </source>
</evidence>
<comment type="subcellular location">
    <subcellularLocation>
        <location evidence="1">Cell outer membrane</location>
    </subcellularLocation>
</comment>
<gene>
    <name evidence="5" type="ORF">PSAKL28_46650</name>
</gene>
<reference evidence="5 6" key="1">
    <citation type="submission" date="2014-07" db="EMBL/GenBank/DDBJ databases">
        <authorList>
            <person name="Lee K."/>
            <person name="Lim J.Y."/>
            <person name="Hwang I."/>
        </authorList>
    </citation>
    <scope>NUCLEOTIDE SEQUENCE [LARGE SCALE GENOMIC DNA]</scope>
    <source>
        <strain evidence="5 6">KL28</strain>
    </source>
</reference>
<evidence type="ECO:0000256" key="3">
    <source>
        <dbReference type="PROSITE-ProRule" id="PRU00473"/>
    </source>
</evidence>
<dbReference type="PANTHER" id="PTHR30329:SF17">
    <property type="entry name" value="LIPOPROTEIN YFIB-RELATED"/>
    <property type="match status" value="1"/>
</dbReference>